<feature type="domain" description="DUF4347" evidence="5">
    <location>
        <begin position="67"/>
        <end position="230"/>
    </location>
</feature>
<dbReference type="Pfam" id="PF14252">
    <property type="entry name" value="DUF4347"/>
    <property type="match status" value="1"/>
</dbReference>
<dbReference type="GO" id="GO:0005576">
    <property type="term" value="C:extracellular region"/>
    <property type="evidence" value="ECO:0007669"/>
    <property type="project" value="UniProtKB-SubCell"/>
</dbReference>
<sequence length="1088" mass="119915">MSSPKNSSKRQPTQKSPWSVSALEARMMLAGDVAPAIASSCSGETTPACVSTDIAEQTHSEFGSGDLVIIDPSISDVEQLTSGISPHAEIVFLNPEQPGLQQITQILQSHREIRSIHLFAHGRSGEIQLGNQRVNESTLQKEHSQLNQWRDSLSSDADILIYSCETGKGTAGADFIQRLAALTGADVAASIDLTGNQQQGGDWELERQVGKIETAVAIDATTRRDYRHVLQLSVIAAGATGEEIFSVEVAGEKLGTFQATTEMQTYQLEIDPNVSFSDVRVVFENDLYDEAAGYDRNLIVDKVLLDGVSMETEDARVFSTGTWTADLGILPGFRQTQQLHANGFLQYGFSTIGEVARMDGKGNNLENQQWGTSGDQFLRLADPAYADGLNQPARQDQPDGRSISDQLSSQTESVENDRFISSVWFQWGQFIDHDITRSFSLDRSLPVESFDINDQFAFNRSAYDLSTGVDSPREQINHITAFIDGSMVYGDEEGRASVLRQLSGGRMWSIETEHGELLPPNHVGLPNAAPPTPEFFVAGDVRVNENIELTAMQTLFLREHNRIADELAATEFADRDLDDPAVDEEIFQRARQYVSGLIQHITYNEFLPSTLGFSAIETYQGYDSTVNPQISNEFATAAFRLGHSTLADQLIVDRDGNTITLAEAFSNPRFVMENGIDGILEGITRQKMQEVDLLVVDGLRNALNDGPDGFDLVARNIQRGRDHGLADYNTIRQSIGLGRVESFYEIMTNEDVAAKLESIYGSPDNADPWVAMIAEDHVPGSSVGETIHAIMVDQFTRLRNGDRFYFENQMSDSQIAEIKSTRLSDIITRNTNAEVQSEVFWTPDTLVFRNGLDNEWLIRDFGDNGGAEVVFFGQQGVRDPDDRTETIPVQRDTPVNAVVVAGINENSDGFFIPNALVPVPQAELGVDEFIVTADIEFFEGYGLGGNDRWVIQSDVASVFASGDDGDDTLSVTASSESEIRLTGGNGIDRITVDAPAASLVDVDGGSSVDDVDIHVSKQTELILRDAEDATITYAEDKDTGDDNDGDSQDHNRKHRWKHHFASHHHDSNWWKPGSWIEYFRSKSGSLWS</sequence>
<dbReference type="AlphaFoldDB" id="A0A5C6B6U3"/>
<reference evidence="7 8" key="1">
    <citation type="submission" date="2019-02" db="EMBL/GenBank/DDBJ databases">
        <title>Deep-cultivation of Planctomycetes and their phenomic and genomic characterization uncovers novel biology.</title>
        <authorList>
            <person name="Wiegand S."/>
            <person name="Jogler M."/>
            <person name="Boedeker C."/>
            <person name="Pinto D."/>
            <person name="Vollmers J."/>
            <person name="Rivas-Marin E."/>
            <person name="Kohn T."/>
            <person name="Peeters S.H."/>
            <person name="Heuer A."/>
            <person name="Rast P."/>
            <person name="Oberbeckmann S."/>
            <person name="Bunk B."/>
            <person name="Jeske O."/>
            <person name="Meyerdierks A."/>
            <person name="Storesund J.E."/>
            <person name="Kallscheuer N."/>
            <person name="Luecker S."/>
            <person name="Lage O.M."/>
            <person name="Pohl T."/>
            <person name="Merkel B.J."/>
            <person name="Hornburger P."/>
            <person name="Mueller R.-W."/>
            <person name="Bruemmer F."/>
            <person name="Labrenz M."/>
            <person name="Spormann A.M."/>
            <person name="Op Den Camp H."/>
            <person name="Overmann J."/>
            <person name="Amann R."/>
            <person name="Jetten M.S.M."/>
            <person name="Mascher T."/>
            <person name="Medema M.H."/>
            <person name="Devos D.P."/>
            <person name="Kaster A.-K."/>
            <person name="Ovreas L."/>
            <person name="Rohde M."/>
            <person name="Galperin M.Y."/>
            <person name="Jogler C."/>
        </authorList>
    </citation>
    <scope>NUCLEOTIDE SEQUENCE [LARGE SCALE GENOMIC DNA]</scope>
    <source>
        <strain evidence="7 8">Pla52n</strain>
    </source>
</reference>
<keyword evidence="8" id="KW-1185">Reference proteome</keyword>
<dbReference type="Gene3D" id="2.60.60.40">
    <property type="match status" value="1"/>
</dbReference>
<dbReference type="Pfam" id="PF16841">
    <property type="entry name" value="CBM60"/>
    <property type="match status" value="1"/>
</dbReference>
<dbReference type="Pfam" id="PF03098">
    <property type="entry name" value="An_peroxidase"/>
    <property type="match status" value="1"/>
</dbReference>
<gene>
    <name evidence="7" type="ORF">Pla52n_05930</name>
</gene>
<keyword evidence="3" id="KW-0325">Glycoprotein</keyword>
<comment type="subcellular location">
    <subcellularLocation>
        <location evidence="1">Secreted</location>
    </subcellularLocation>
</comment>
<evidence type="ECO:0000313" key="8">
    <source>
        <dbReference type="Proteomes" id="UP000320176"/>
    </source>
</evidence>
<keyword evidence="7" id="KW-0560">Oxidoreductase</keyword>
<name>A0A5C6B6U3_9BACT</name>
<evidence type="ECO:0000256" key="2">
    <source>
        <dbReference type="ARBA" id="ARBA00022525"/>
    </source>
</evidence>
<dbReference type="PROSITE" id="PS50292">
    <property type="entry name" value="PEROXIDASE_3"/>
    <property type="match status" value="1"/>
</dbReference>
<feature type="region of interest" description="Disordered" evidence="4">
    <location>
        <begin position="388"/>
        <end position="410"/>
    </location>
</feature>
<evidence type="ECO:0000259" key="5">
    <source>
        <dbReference type="Pfam" id="PF14252"/>
    </source>
</evidence>
<dbReference type="SUPFAM" id="SSF48113">
    <property type="entry name" value="Heme-dependent peroxidases"/>
    <property type="match status" value="1"/>
</dbReference>
<feature type="domain" description="Carbohydrate binding module xylan-binding" evidence="6">
    <location>
        <begin position="232"/>
        <end position="319"/>
    </location>
</feature>
<dbReference type="InterPro" id="IPR010255">
    <property type="entry name" value="Haem_peroxidase_sf"/>
</dbReference>
<dbReference type="GO" id="GO:0004601">
    <property type="term" value="F:peroxidase activity"/>
    <property type="evidence" value="ECO:0007669"/>
    <property type="project" value="UniProtKB-KW"/>
</dbReference>
<evidence type="ECO:0000256" key="1">
    <source>
        <dbReference type="ARBA" id="ARBA00004613"/>
    </source>
</evidence>
<organism evidence="7 8">
    <name type="scientific">Stieleria varia</name>
    <dbReference type="NCBI Taxonomy" id="2528005"/>
    <lineage>
        <taxon>Bacteria</taxon>
        <taxon>Pseudomonadati</taxon>
        <taxon>Planctomycetota</taxon>
        <taxon>Planctomycetia</taxon>
        <taxon>Pirellulales</taxon>
        <taxon>Pirellulaceae</taxon>
        <taxon>Stieleria</taxon>
    </lineage>
</organism>
<dbReference type="PANTHER" id="PTHR11475:SF4">
    <property type="entry name" value="CHORION PEROXIDASE"/>
    <property type="match status" value="1"/>
</dbReference>
<dbReference type="Gene3D" id="1.10.640.10">
    <property type="entry name" value="Haem peroxidase domain superfamily, animal type"/>
    <property type="match status" value="1"/>
</dbReference>
<dbReference type="GO" id="GO:0020037">
    <property type="term" value="F:heme binding"/>
    <property type="evidence" value="ECO:0007669"/>
    <property type="project" value="InterPro"/>
</dbReference>
<dbReference type="InterPro" id="IPR025592">
    <property type="entry name" value="DUF4347"/>
</dbReference>
<dbReference type="InterPro" id="IPR031768">
    <property type="entry name" value="CBM60_xylan-bd"/>
</dbReference>
<dbReference type="InterPro" id="IPR019791">
    <property type="entry name" value="Haem_peroxidase_animal"/>
</dbReference>
<dbReference type="GO" id="GO:0006979">
    <property type="term" value="P:response to oxidative stress"/>
    <property type="evidence" value="ECO:0007669"/>
    <property type="project" value="InterPro"/>
</dbReference>
<dbReference type="InterPro" id="IPR037120">
    <property type="entry name" value="Haem_peroxidase_sf_animal"/>
</dbReference>
<dbReference type="EMBL" id="SJPN01000001">
    <property type="protein sequence ID" value="TWU08015.1"/>
    <property type="molecule type" value="Genomic_DNA"/>
</dbReference>
<evidence type="ECO:0000256" key="4">
    <source>
        <dbReference type="SAM" id="MobiDB-lite"/>
    </source>
</evidence>
<keyword evidence="2" id="KW-0964">Secreted</keyword>
<evidence type="ECO:0000259" key="6">
    <source>
        <dbReference type="Pfam" id="PF16841"/>
    </source>
</evidence>
<protein>
    <submittedName>
        <fullName evidence="7">Peroxidase</fullName>
    </submittedName>
</protein>
<dbReference type="CDD" id="cd09822">
    <property type="entry name" value="peroxinectin_like_bacterial"/>
    <property type="match status" value="1"/>
</dbReference>
<evidence type="ECO:0000256" key="3">
    <source>
        <dbReference type="ARBA" id="ARBA00023180"/>
    </source>
</evidence>
<dbReference type="Proteomes" id="UP000320176">
    <property type="component" value="Unassembled WGS sequence"/>
</dbReference>
<dbReference type="OrthoDB" id="223957at2"/>
<proteinExistence type="predicted"/>
<evidence type="ECO:0000313" key="7">
    <source>
        <dbReference type="EMBL" id="TWU08015.1"/>
    </source>
</evidence>
<comment type="caution">
    <text evidence="7">The sequence shown here is derived from an EMBL/GenBank/DDBJ whole genome shotgun (WGS) entry which is preliminary data.</text>
</comment>
<keyword evidence="7" id="KW-0575">Peroxidase</keyword>
<dbReference type="RefSeq" id="WP_146518131.1">
    <property type="nucleotide sequence ID" value="NZ_CP151726.1"/>
</dbReference>
<accession>A0A5C6B6U3</accession>
<dbReference type="PRINTS" id="PR00457">
    <property type="entry name" value="ANPEROXIDASE"/>
</dbReference>
<dbReference type="PANTHER" id="PTHR11475">
    <property type="entry name" value="OXIDASE/PEROXIDASE"/>
    <property type="match status" value="1"/>
</dbReference>